<dbReference type="PANTHER" id="PTHR43861:SF1">
    <property type="entry name" value="TRANS-ACONITATE 2-METHYLTRANSFERASE"/>
    <property type="match status" value="1"/>
</dbReference>
<name>A0A128EYX2_9GAMM</name>
<dbReference type="GO" id="GO:0032259">
    <property type="term" value="P:methylation"/>
    <property type="evidence" value="ECO:0007669"/>
    <property type="project" value="UniProtKB-KW"/>
</dbReference>
<dbReference type="EC" id="2.1.1.222" evidence="2"/>
<dbReference type="GO" id="GO:0102208">
    <property type="term" value="F:2-polyprenyl-6-hydroxyphenol methylase activity"/>
    <property type="evidence" value="ECO:0007669"/>
    <property type="project" value="UniProtKB-EC"/>
</dbReference>
<keyword evidence="2" id="KW-0489">Methyltransferase</keyword>
<keyword evidence="3" id="KW-1185">Reference proteome</keyword>
<sequence length="232" mass="26096">MKSDMYSKFAQQYDEAVKGNIYNALFERPNLQAMLGDIEGKNVLDLGCGSGVYADYFLNEGAMSVTCLDFSAEMVNIVKNKFDQRVLAYVQDLSEGLPKEVDGQYDVIVCPLVIHYLKDLTTLFNDVHRVLKPGGYMAFSTHHPFADFECSTSGNYFDTELVQEEWNTVGTPVQVTFYRRPLVEITNAVTNAGLSITQISEGQASEAIKQACQQTYERLSKNPNFIFIKCQK</sequence>
<dbReference type="SUPFAM" id="SSF53335">
    <property type="entry name" value="S-adenosyl-L-methionine-dependent methyltransferases"/>
    <property type="match status" value="1"/>
</dbReference>
<accession>A0A128EYX2</accession>
<keyword evidence="2" id="KW-0830">Ubiquinone</keyword>
<dbReference type="STRING" id="1796497.GCE9029_01319"/>
<proteinExistence type="predicted"/>
<protein>
    <submittedName>
        <fullName evidence="2">Ubiquinone biosynthesis O-methyltransferase</fullName>
        <ecNumber evidence="2">2.1.1.222</ecNumber>
    </submittedName>
</protein>
<dbReference type="PANTHER" id="PTHR43861">
    <property type="entry name" value="TRANS-ACONITATE 2-METHYLTRANSFERASE-RELATED"/>
    <property type="match status" value="1"/>
</dbReference>
<evidence type="ECO:0000259" key="1">
    <source>
        <dbReference type="Pfam" id="PF08241"/>
    </source>
</evidence>
<evidence type="ECO:0000313" key="3">
    <source>
        <dbReference type="Proteomes" id="UP000071641"/>
    </source>
</evidence>
<dbReference type="AlphaFoldDB" id="A0A128EYX2"/>
<dbReference type="Gene3D" id="3.40.50.150">
    <property type="entry name" value="Vaccinia Virus protein VP39"/>
    <property type="match status" value="1"/>
</dbReference>
<reference evidence="3" key="1">
    <citation type="submission" date="2016-02" db="EMBL/GenBank/DDBJ databases">
        <authorList>
            <person name="Rodrigo-Torres Lidia"/>
            <person name="Arahal R.David."/>
        </authorList>
    </citation>
    <scope>NUCLEOTIDE SEQUENCE [LARGE SCALE GENOMIC DNA]</scope>
    <source>
        <strain evidence="3">CECT 9029</strain>
    </source>
</reference>
<dbReference type="EMBL" id="FIZX01000001">
    <property type="protein sequence ID" value="CZF79206.1"/>
    <property type="molecule type" value="Genomic_DNA"/>
</dbReference>
<dbReference type="Proteomes" id="UP000071641">
    <property type="component" value="Unassembled WGS sequence"/>
</dbReference>
<dbReference type="RefSeq" id="WP_062661911.1">
    <property type="nucleotide sequence ID" value="NZ_FIZX01000001.1"/>
</dbReference>
<feature type="domain" description="Methyltransferase type 11" evidence="1">
    <location>
        <begin position="44"/>
        <end position="139"/>
    </location>
</feature>
<dbReference type="Pfam" id="PF08241">
    <property type="entry name" value="Methyltransf_11"/>
    <property type="match status" value="1"/>
</dbReference>
<dbReference type="CDD" id="cd02440">
    <property type="entry name" value="AdoMet_MTases"/>
    <property type="match status" value="1"/>
</dbReference>
<gene>
    <name evidence="2" type="primary">ubiG_3</name>
    <name evidence="2" type="ORF">GCE9029_01319</name>
</gene>
<evidence type="ECO:0000313" key="2">
    <source>
        <dbReference type="EMBL" id="CZF79206.1"/>
    </source>
</evidence>
<organism evidence="2 3">
    <name type="scientific">Grimontia celer</name>
    <dbReference type="NCBI Taxonomy" id="1796497"/>
    <lineage>
        <taxon>Bacteria</taxon>
        <taxon>Pseudomonadati</taxon>
        <taxon>Pseudomonadota</taxon>
        <taxon>Gammaproteobacteria</taxon>
        <taxon>Vibrionales</taxon>
        <taxon>Vibrionaceae</taxon>
        <taxon>Grimontia</taxon>
    </lineage>
</organism>
<keyword evidence="2" id="KW-0808">Transferase</keyword>
<dbReference type="InterPro" id="IPR013216">
    <property type="entry name" value="Methyltransf_11"/>
</dbReference>
<dbReference type="InterPro" id="IPR029063">
    <property type="entry name" value="SAM-dependent_MTases_sf"/>
</dbReference>
<dbReference type="GO" id="GO:0008757">
    <property type="term" value="F:S-adenosylmethionine-dependent methyltransferase activity"/>
    <property type="evidence" value="ECO:0007669"/>
    <property type="project" value="InterPro"/>
</dbReference>